<proteinExistence type="predicted"/>
<dbReference type="AlphaFoldDB" id="A0A8S0TFZ5"/>
<reference evidence="1 2" key="1">
    <citation type="submission" date="2019-12" db="EMBL/GenBank/DDBJ databases">
        <authorList>
            <person name="Alioto T."/>
            <person name="Alioto T."/>
            <person name="Gomez Garrido J."/>
        </authorList>
    </citation>
    <scope>NUCLEOTIDE SEQUENCE [LARGE SCALE GENOMIC DNA]</scope>
</reference>
<dbReference type="EMBL" id="CACTIH010006169">
    <property type="protein sequence ID" value="CAA3004327.1"/>
    <property type="molecule type" value="Genomic_DNA"/>
</dbReference>
<organism evidence="1 2">
    <name type="scientific">Olea europaea subsp. europaea</name>
    <dbReference type="NCBI Taxonomy" id="158383"/>
    <lineage>
        <taxon>Eukaryota</taxon>
        <taxon>Viridiplantae</taxon>
        <taxon>Streptophyta</taxon>
        <taxon>Embryophyta</taxon>
        <taxon>Tracheophyta</taxon>
        <taxon>Spermatophyta</taxon>
        <taxon>Magnoliopsida</taxon>
        <taxon>eudicotyledons</taxon>
        <taxon>Gunneridae</taxon>
        <taxon>Pentapetalae</taxon>
        <taxon>asterids</taxon>
        <taxon>lamiids</taxon>
        <taxon>Lamiales</taxon>
        <taxon>Oleaceae</taxon>
        <taxon>Oleeae</taxon>
        <taxon>Olea</taxon>
    </lineage>
</organism>
<keyword evidence="2" id="KW-1185">Reference proteome</keyword>
<gene>
    <name evidence="1" type="ORF">OLEA9_A032150</name>
</gene>
<name>A0A8S0TFZ5_OLEEU</name>
<evidence type="ECO:0000313" key="1">
    <source>
        <dbReference type="EMBL" id="CAA3004327.1"/>
    </source>
</evidence>
<evidence type="ECO:0000313" key="2">
    <source>
        <dbReference type="Proteomes" id="UP000594638"/>
    </source>
</evidence>
<dbReference type="Gramene" id="OE9A032150T1">
    <property type="protein sequence ID" value="OE9A032150C1"/>
    <property type="gene ID" value="OE9A032150"/>
</dbReference>
<sequence>MQWPDGCAALVSHYIIDVERQIGSLKTIVSRVSKSSKIIDARIARILLANATVSNSVRTDNDDNGDENNDSVVGSKPTIRVVNETISTARFVTTANYLDETKHLSEPTLTHFNKINNAMQSLFESNTSEKTKVFISTVLDTLNKTSTDAMHRLEKAAAIGETNLTIFVSNLAKNINKLATEFNATVNKSRLEINTMTRNIELKLSAYTNASTREINLLSEMAQDTITKTAALMTTQMTTTGFKVAANVNENITANVSALVCKLHDEADALSLQLTKTVDALINGTINNRQNIAADEIDKSTKTARTVLKQTAVELSTNLTKQLTANALSVVAEIDEANETFQTLFAQKAAELTTYLSAGVTITNETSSSVDASSPNKKPQSTAKWIEQMKNLTLNTKIAANLNETYTILSNALQNETDAQINKIQTMIFNASPTIVDELIKSAVIRFVNSYEFKTIISETMPALLSREFRDGIVSIDKCLTKLCDNG</sequence>
<protein>
    <submittedName>
        <fullName evidence="1">Uncharacterized protein</fullName>
    </submittedName>
</protein>
<dbReference type="Proteomes" id="UP000594638">
    <property type="component" value="Unassembled WGS sequence"/>
</dbReference>
<comment type="caution">
    <text evidence="1">The sequence shown here is derived from an EMBL/GenBank/DDBJ whole genome shotgun (WGS) entry which is preliminary data.</text>
</comment>
<accession>A0A8S0TFZ5</accession>